<sequence>MEKCYTIGNRNYEVIEMAKNYERILAPVDGGEDTMPVLDRAIELAKQNGSHLDILNVIQVTQFNRNYGNAVSADTVYKLTDQTKEILETLKQTAIKQGLSDVSIHMRFGNPKKIIAQEFPNDHNDDLIVIGATGLSAVERLVVGSVTNYVVRVAKPDVLIVK</sequence>
<keyword evidence="5" id="KW-1185">Reference proteome</keyword>
<dbReference type="InterPro" id="IPR006016">
    <property type="entry name" value="UspA"/>
</dbReference>
<dbReference type="eggNOG" id="COG0589">
    <property type="taxonomic scope" value="Bacteria"/>
</dbReference>
<accession>G2KV94</accession>
<comment type="subcellular location">
    <subcellularLocation>
        <location evidence="2">Cytoplasm</location>
    </subcellularLocation>
</comment>
<dbReference type="PANTHER" id="PTHR46268:SF6">
    <property type="entry name" value="UNIVERSAL STRESS PROTEIN UP12"/>
    <property type="match status" value="1"/>
</dbReference>
<dbReference type="PANTHER" id="PTHR46268">
    <property type="entry name" value="STRESS RESPONSE PROTEIN NHAX"/>
    <property type="match status" value="1"/>
</dbReference>
<dbReference type="GO" id="GO:0005737">
    <property type="term" value="C:cytoplasm"/>
    <property type="evidence" value="ECO:0007669"/>
    <property type="project" value="UniProtKB-SubCell"/>
</dbReference>
<dbReference type="Proteomes" id="UP000001285">
    <property type="component" value="Chromosome"/>
</dbReference>
<comment type="similarity">
    <text evidence="1 2">Belongs to the universal stress protein A family.</text>
</comment>
<evidence type="ECO:0000256" key="1">
    <source>
        <dbReference type="ARBA" id="ARBA00008791"/>
    </source>
</evidence>
<dbReference type="CDD" id="cd00293">
    <property type="entry name" value="USP-like"/>
    <property type="match status" value="1"/>
</dbReference>
<dbReference type="HOGENOM" id="CLU_049301_16_0_9"/>
<dbReference type="SUPFAM" id="SSF52402">
    <property type="entry name" value="Adenine nucleotide alpha hydrolases-like"/>
    <property type="match status" value="1"/>
</dbReference>
<organism evidence="4 5">
    <name type="scientific">Fructilactobacillus sanfranciscensis (strain TMW 1.1304)</name>
    <name type="common">Lactobacillus sanfranciscensis</name>
    <dbReference type="NCBI Taxonomy" id="714313"/>
    <lineage>
        <taxon>Bacteria</taxon>
        <taxon>Bacillati</taxon>
        <taxon>Bacillota</taxon>
        <taxon>Bacilli</taxon>
        <taxon>Lactobacillales</taxon>
        <taxon>Lactobacillaceae</taxon>
        <taxon>Fructilactobacillus</taxon>
    </lineage>
</organism>
<evidence type="ECO:0000256" key="2">
    <source>
        <dbReference type="PIRNR" id="PIRNR006276"/>
    </source>
</evidence>
<dbReference type="AlphaFoldDB" id="G2KV94"/>
<dbReference type="PRINTS" id="PR01438">
    <property type="entry name" value="UNVRSLSTRESS"/>
</dbReference>
<evidence type="ECO:0000313" key="4">
    <source>
        <dbReference type="EMBL" id="AEN98692.1"/>
    </source>
</evidence>
<reference evidence="4 5" key="1">
    <citation type="journal article" date="2011" name="Microb. Cell Fact.">
        <title>Genomic analysis reveals Lactobacillus sanfranciscensis as stable element in traditional sourdoughs.</title>
        <authorList>
            <person name="Vogel R.F."/>
            <person name="Pavlovic M."/>
            <person name="Ehrmann M.A."/>
            <person name="Wiezer A."/>
            <person name="Liesegang H."/>
            <person name="Offschanka S."/>
            <person name="Voget S."/>
            <person name="Angelov A."/>
            <person name="Bocker G."/>
            <person name="Liebl W."/>
        </authorList>
    </citation>
    <scope>NUCLEOTIDE SEQUENCE [LARGE SCALE GENOMIC DNA]</scope>
    <source>
        <strain evidence="4 5">TMW 1.1304</strain>
    </source>
</reference>
<dbReference type="Pfam" id="PF00582">
    <property type="entry name" value="Usp"/>
    <property type="match status" value="1"/>
</dbReference>
<dbReference type="PIRSF" id="PIRSF006276">
    <property type="entry name" value="UspA"/>
    <property type="match status" value="1"/>
</dbReference>
<feature type="domain" description="UspA" evidence="3">
    <location>
        <begin position="21"/>
        <end position="162"/>
    </location>
</feature>
<dbReference type="KEGG" id="lsn:LSA_02320"/>
<evidence type="ECO:0000313" key="5">
    <source>
        <dbReference type="Proteomes" id="UP000001285"/>
    </source>
</evidence>
<dbReference type="Gene3D" id="3.40.50.620">
    <property type="entry name" value="HUPs"/>
    <property type="match status" value="1"/>
</dbReference>
<protein>
    <recommendedName>
        <fullName evidence="2">Universal stress protein</fullName>
    </recommendedName>
</protein>
<name>G2KV94_FRUST</name>
<evidence type="ECO:0000259" key="3">
    <source>
        <dbReference type="Pfam" id="PF00582"/>
    </source>
</evidence>
<dbReference type="InterPro" id="IPR014729">
    <property type="entry name" value="Rossmann-like_a/b/a_fold"/>
</dbReference>
<dbReference type="InterPro" id="IPR006015">
    <property type="entry name" value="Universal_stress_UspA"/>
</dbReference>
<gene>
    <name evidence="4" type="ordered locus">LSA_02320</name>
</gene>
<keyword evidence="2" id="KW-0963">Cytoplasm</keyword>
<proteinExistence type="inferred from homology"/>
<dbReference type="EMBL" id="CP002461">
    <property type="protein sequence ID" value="AEN98692.1"/>
    <property type="molecule type" value="Genomic_DNA"/>
</dbReference>